<dbReference type="Proteomes" id="UP000019364">
    <property type="component" value="Unassembled WGS sequence"/>
</dbReference>
<gene>
    <name evidence="1" type="ORF">JCM16418_4312</name>
</gene>
<proteinExistence type="predicted"/>
<keyword evidence="2" id="KW-1185">Reference proteome</keyword>
<protein>
    <submittedName>
        <fullName evidence="1">Uncharacterized protein</fullName>
    </submittedName>
</protein>
<accession>W7YGU7</accession>
<dbReference type="AlphaFoldDB" id="W7YGU7"/>
<evidence type="ECO:0000313" key="1">
    <source>
        <dbReference type="EMBL" id="GAF10135.1"/>
    </source>
</evidence>
<name>W7YGU7_9BACL</name>
<reference evidence="1 2" key="1">
    <citation type="journal article" date="2014" name="Genome Announc.">
        <title>Draft Genome Sequence of Paenibacillus pini JCM 16418T, Isolated from the Rhizosphere of Pine Tree.</title>
        <authorList>
            <person name="Yuki M."/>
            <person name="Oshima K."/>
            <person name="Suda W."/>
            <person name="Oshida Y."/>
            <person name="Kitamura K."/>
            <person name="Iida Y."/>
            <person name="Hattori M."/>
            <person name="Ohkuma M."/>
        </authorList>
    </citation>
    <scope>NUCLEOTIDE SEQUENCE [LARGE SCALE GENOMIC DNA]</scope>
    <source>
        <strain evidence="1 2">JCM 16418</strain>
    </source>
</reference>
<organism evidence="1 2">
    <name type="scientific">Paenibacillus pini JCM 16418</name>
    <dbReference type="NCBI Taxonomy" id="1236976"/>
    <lineage>
        <taxon>Bacteria</taxon>
        <taxon>Bacillati</taxon>
        <taxon>Bacillota</taxon>
        <taxon>Bacilli</taxon>
        <taxon>Bacillales</taxon>
        <taxon>Paenibacillaceae</taxon>
        <taxon>Paenibacillus</taxon>
    </lineage>
</organism>
<comment type="caution">
    <text evidence="1">The sequence shown here is derived from an EMBL/GenBank/DDBJ whole genome shotgun (WGS) entry which is preliminary data.</text>
</comment>
<evidence type="ECO:0000313" key="2">
    <source>
        <dbReference type="Proteomes" id="UP000019364"/>
    </source>
</evidence>
<dbReference type="EMBL" id="BAVZ01000019">
    <property type="protein sequence ID" value="GAF10135.1"/>
    <property type="molecule type" value="Genomic_DNA"/>
</dbReference>
<sequence>MVKVEHAAAKRVLAVAAYEAKADSAGATVVAHAAATAVVHAVATARVVDLLAVAAAEAIQGANKR</sequence>